<evidence type="ECO:0000256" key="9">
    <source>
        <dbReference type="RuleBase" id="RU363078"/>
    </source>
</evidence>
<keyword evidence="9" id="KW-1003">Cell membrane</keyword>
<reference evidence="10" key="1">
    <citation type="journal article" date="2013" name="Nature">
        <title>Draft genome of the wheat A-genome progenitor Triticum urartu.</title>
        <authorList>
            <person name="Ling H.Q."/>
            <person name="Zhao S."/>
            <person name="Liu D."/>
            <person name="Wang J."/>
            <person name="Sun H."/>
            <person name="Zhang C."/>
            <person name="Fan H."/>
            <person name="Li D."/>
            <person name="Dong L."/>
            <person name="Tao Y."/>
            <person name="Gao C."/>
            <person name="Wu H."/>
            <person name="Li Y."/>
            <person name="Cui Y."/>
            <person name="Guo X."/>
            <person name="Zheng S."/>
            <person name="Wang B."/>
            <person name="Yu K."/>
            <person name="Liang Q."/>
            <person name="Yang W."/>
            <person name="Lou X."/>
            <person name="Chen J."/>
            <person name="Feng M."/>
            <person name="Jian J."/>
            <person name="Zhang X."/>
            <person name="Luo G."/>
            <person name="Jiang Y."/>
            <person name="Liu J."/>
            <person name="Wang Z."/>
            <person name="Sha Y."/>
            <person name="Zhang B."/>
            <person name="Wu H."/>
            <person name="Tang D."/>
            <person name="Shen Q."/>
            <person name="Xue P."/>
            <person name="Zou S."/>
            <person name="Wang X."/>
            <person name="Liu X."/>
            <person name="Wang F."/>
            <person name="Yang Y."/>
            <person name="An X."/>
            <person name="Dong Z."/>
            <person name="Zhang K."/>
            <person name="Zhang X."/>
            <person name="Luo M.C."/>
            <person name="Dvorak J."/>
            <person name="Tong Y."/>
            <person name="Wang J."/>
            <person name="Yang H."/>
            <person name="Li Z."/>
            <person name="Wang D."/>
            <person name="Zhang A."/>
            <person name="Wang J."/>
        </authorList>
    </citation>
    <scope>NUCLEOTIDE SEQUENCE</scope>
</reference>
<evidence type="ECO:0000313" key="10">
    <source>
        <dbReference type="EMBL" id="EMS58367.1"/>
    </source>
</evidence>
<keyword evidence="9" id="KW-0813">Transport</keyword>
<evidence type="ECO:0000256" key="8">
    <source>
        <dbReference type="ARBA" id="ARBA00025284"/>
    </source>
</evidence>
<evidence type="ECO:0000256" key="3">
    <source>
        <dbReference type="ARBA" id="ARBA00011738"/>
    </source>
</evidence>
<dbReference type="InterPro" id="IPR037185">
    <property type="entry name" value="EmrE-like"/>
</dbReference>
<proteinExistence type="inferred from homology"/>
<gene>
    <name evidence="10" type="ORF">TRIUR3_03398</name>
</gene>
<dbReference type="STRING" id="4572.M7ZE66"/>
<evidence type="ECO:0000256" key="1">
    <source>
        <dbReference type="ARBA" id="ARBA00004141"/>
    </source>
</evidence>
<feature type="transmembrane region" description="Helical" evidence="9">
    <location>
        <begin position="86"/>
        <end position="104"/>
    </location>
</feature>
<keyword evidence="7 9" id="KW-0472">Membrane</keyword>
<evidence type="ECO:0000256" key="5">
    <source>
        <dbReference type="ARBA" id="ARBA00022753"/>
    </source>
</evidence>
<dbReference type="InterPro" id="IPR008521">
    <property type="entry name" value="Mg_trans_NIPA"/>
</dbReference>
<comment type="subunit">
    <text evidence="3 9">Homodimer.</text>
</comment>
<dbReference type="GO" id="GO:0015095">
    <property type="term" value="F:magnesium ion transmembrane transporter activity"/>
    <property type="evidence" value="ECO:0007669"/>
    <property type="project" value="UniProtKB-UniRule"/>
</dbReference>
<keyword evidence="9" id="KW-0406">Ion transport</keyword>
<keyword evidence="9" id="KW-0460">Magnesium</keyword>
<evidence type="ECO:0000256" key="4">
    <source>
        <dbReference type="ARBA" id="ARBA00022692"/>
    </source>
</evidence>
<dbReference type="OMA" id="KEWIWWI"/>
<dbReference type="GO" id="GO:0005886">
    <property type="term" value="C:plasma membrane"/>
    <property type="evidence" value="ECO:0007669"/>
    <property type="project" value="UniProtKB-SubCell"/>
</dbReference>
<dbReference type="Pfam" id="PF05653">
    <property type="entry name" value="Mg_trans_NIPA"/>
    <property type="match status" value="1"/>
</dbReference>
<dbReference type="EMBL" id="KD134090">
    <property type="protein sequence ID" value="EMS58367.1"/>
    <property type="molecule type" value="Genomic_DNA"/>
</dbReference>
<dbReference type="SUPFAM" id="SSF103481">
    <property type="entry name" value="Multidrug resistance efflux transporter EmrE"/>
    <property type="match status" value="1"/>
</dbReference>
<protein>
    <recommendedName>
        <fullName evidence="9">Probable magnesium transporter</fullName>
    </recommendedName>
</protein>
<comment type="similarity">
    <text evidence="2 9">Belongs to the NIPA (TC 2.A.7) family.</text>
</comment>
<sequence>MTANQPAGEALATHISGMSRPEMYDLMSQMKVNNSSNYPTSHHHCRISHHHSYTSFIIKKKGLRRAAVSSGISAGVGGHSYLLEPLWWVGMITMIVGEIANFVAYAFAPAVLVTPLGALSIIVSAVLAHFILNERLHALGVLGCVMCIAGSMVIVIHAPLEQEITSVKEIWHMATQPCT</sequence>
<accession>M7ZE66</accession>
<feature type="transmembrane region" description="Helical" evidence="9">
    <location>
        <begin position="138"/>
        <end position="160"/>
    </location>
</feature>
<keyword evidence="4 9" id="KW-0812">Transmembrane</keyword>
<keyword evidence="6 9" id="KW-1133">Transmembrane helix</keyword>
<comment type="function">
    <text evidence="8 9">Acts as a Mg(2+) transporter. Can also transport other divalent cations such as Fe(2+), Sr(2+), Ba(2+), Mn(2+) and Co(2+) but to a much less extent than Mg(2+).</text>
</comment>
<dbReference type="GO" id="GO:0005769">
    <property type="term" value="C:early endosome"/>
    <property type="evidence" value="ECO:0007669"/>
    <property type="project" value="UniProtKB-SubCell"/>
</dbReference>
<keyword evidence="5 9" id="KW-0967">Endosome</keyword>
<comment type="subcellular location">
    <subcellularLocation>
        <location evidence="9">Cell membrane</location>
        <topology evidence="9">Multi-pass membrane protein</topology>
    </subcellularLocation>
    <subcellularLocation>
        <location evidence="9">Early endosome</location>
    </subcellularLocation>
    <subcellularLocation>
        <location evidence="1">Membrane</location>
        <topology evidence="1">Multi-pass membrane protein</topology>
    </subcellularLocation>
</comment>
<dbReference type="AlphaFoldDB" id="M7ZE66"/>
<dbReference type="PANTHER" id="PTHR12570">
    <property type="match status" value="1"/>
</dbReference>
<name>M7ZE66_TRIUA</name>
<dbReference type="PANTHER" id="PTHR12570:SF19">
    <property type="entry name" value="MAGNESIUM TRANSPORTER-RELATED"/>
    <property type="match status" value="1"/>
</dbReference>
<organism evidence="10">
    <name type="scientific">Triticum urartu</name>
    <name type="common">Red wild einkorn</name>
    <name type="synonym">Crithodium urartu</name>
    <dbReference type="NCBI Taxonomy" id="4572"/>
    <lineage>
        <taxon>Eukaryota</taxon>
        <taxon>Viridiplantae</taxon>
        <taxon>Streptophyta</taxon>
        <taxon>Embryophyta</taxon>
        <taxon>Tracheophyta</taxon>
        <taxon>Spermatophyta</taxon>
        <taxon>Magnoliopsida</taxon>
        <taxon>Liliopsida</taxon>
        <taxon>Poales</taxon>
        <taxon>Poaceae</taxon>
        <taxon>BOP clade</taxon>
        <taxon>Pooideae</taxon>
        <taxon>Triticodae</taxon>
        <taxon>Triticeae</taxon>
        <taxon>Triticinae</taxon>
        <taxon>Triticum</taxon>
    </lineage>
</organism>
<evidence type="ECO:0000256" key="6">
    <source>
        <dbReference type="ARBA" id="ARBA00022989"/>
    </source>
</evidence>
<evidence type="ECO:0000256" key="2">
    <source>
        <dbReference type="ARBA" id="ARBA00007001"/>
    </source>
</evidence>
<feature type="transmembrane region" description="Helical" evidence="9">
    <location>
        <begin position="111"/>
        <end position="132"/>
    </location>
</feature>
<comment type="caution">
    <text evidence="9">Lacks conserved residue(s) required for the propagation of feature annotation.</text>
</comment>
<dbReference type="eggNOG" id="KOG2922">
    <property type="taxonomic scope" value="Eukaryota"/>
</dbReference>
<evidence type="ECO:0000256" key="7">
    <source>
        <dbReference type="ARBA" id="ARBA00023136"/>
    </source>
</evidence>